<evidence type="ECO:0000313" key="1">
    <source>
        <dbReference type="EMBL" id="CAF1030481.1"/>
    </source>
</evidence>
<dbReference type="SUPFAM" id="SSF53335">
    <property type="entry name" value="S-adenosyl-L-methionine-dependent methyltransferases"/>
    <property type="match status" value="1"/>
</dbReference>
<organism evidence="1 2">
    <name type="scientific">Rotaria sordida</name>
    <dbReference type="NCBI Taxonomy" id="392033"/>
    <lineage>
        <taxon>Eukaryota</taxon>
        <taxon>Metazoa</taxon>
        <taxon>Spiralia</taxon>
        <taxon>Gnathifera</taxon>
        <taxon>Rotifera</taxon>
        <taxon>Eurotatoria</taxon>
        <taxon>Bdelloidea</taxon>
        <taxon>Philodinida</taxon>
        <taxon>Philodinidae</taxon>
        <taxon>Rotaria</taxon>
    </lineage>
</organism>
<dbReference type="PANTHER" id="PTHR31009">
    <property type="entry name" value="S-ADENOSYL-L-METHIONINE:CARBOXYL METHYLTRANSFERASE FAMILY PROTEIN"/>
    <property type="match status" value="1"/>
</dbReference>
<dbReference type="GO" id="GO:0008168">
    <property type="term" value="F:methyltransferase activity"/>
    <property type="evidence" value="ECO:0007669"/>
    <property type="project" value="InterPro"/>
</dbReference>
<reference evidence="1" key="1">
    <citation type="submission" date="2021-02" db="EMBL/GenBank/DDBJ databases">
        <authorList>
            <person name="Nowell W R."/>
        </authorList>
    </citation>
    <scope>NUCLEOTIDE SEQUENCE</scope>
</reference>
<sequence>MSEDGRSFYEQCLPSNSLSIGYSPSTLHWISCKPCNVSNHCVSLYALNDENDKFKEQARLDYTKFLEHHSNELLPGGVLILCIGCTNDNGFHGGIEITFQLLYKCAKLLPITEEELLDFTFPVYYQNYKELIDYDLFKKFSLKLIKFELCEIRIDMLTRFQQGELTLDEFAKHCTQFVRSWSEPLLQEILEKNNHRSKEAVKILLEQFWNIYEQEVKELANQFNIHGFITFLILKKDLL</sequence>
<dbReference type="Pfam" id="PF03492">
    <property type="entry name" value="Methyltransf_7"/>
    <property type="match status" value="1"/>
</dbReference>
<comment type="caution">
    <text evidence="1">The sequence shown here is derived from an EMBL/GenBank/DDBJ whole genome shotgun (WGS) entry which is preliminary data.</text>
</comment>
<evidence type="ECO:0000313" key="2">
    <source>
        <dbReference type="Proteomes" id="UP000663864"/>
    </source>
</evidence>
<dbReference type="EMBL" id="CAJNOT010000594">
    <property type="protein sequence ID" value="CAF1030481.1"/>
    <property type="molecule type" value="Genomic_DNA"/>
</dbReference>
<protein>
    <submittedName>
        <fullName evidence="1">Uncharacterized protein</fullName>
    </submittedName>
</protein>
<dbReference type="InterPro" id="IPR005299">
    <property type="entry name" value="MeTrfase_7"/>
</dbReference>
<proteinExistence type="predicted"/>
<dbReference type="AlphaFoldDB" id="A0A814IXB9"/>
<accession>A0A814IXB9</accession>
<dbReference type="Gene3D" id="3.40.50.150">
    <property type="entry name" value="Vaccinia Virus protein VP39"/>
    <property type="match status" value="1"/>
</dbReference>
<name>A0A814IXB9_9BILA</name>
<dbReference type="InterPro" id="IPR029063">
    <property type="entry name" value="SAM-dependent_MTases_sf"/>
</dbReference>
<dbReference type="Proteomes" id="UP000663864">
    <property type="component" value="Unassembled WGS sequence"/>
</dbReference>
<gene>
    <name evidence="1" type="ORF">ZHD862_LOCUS14018</name>
</gene>